<comment type="caution">
    <text evidence="1">The sequence shown here is derived from an EMBL/GenBank/DDBJ whole genome shotgun (WGS) entry which is preliminary data.</text>
</comment>
<keyword evidence="2" id="KW-1185">Reference proteome</keyword>
<gene>
    <name evidence="1" type="ORF">HMN09_00188500</name>
</gene>
<dbReference type="OrthoDB" id="185373at2759"/>
<sequence length="739" mass="83522">MQRTTRLTRYLRDLAFRGDRPATLALGLSAPREISLSNVLQRTNVSVDEFAVARRAIWAPNVEQARVERPPQWLAVYLLAFKVHTPTHASGPALTIALDAPTEEQAPLLVISMIHLARFSILTPMQSVVEAFLAAPSSPLDGVHFNHILLATTTIHSPQSRVFAVQILTAMEQRGIRLWDRTATAMMSDHHSTLKLAPYLRRRAWRVQTPHTASQLLVLLRNAAFQRNLRLAEKYFHAMRGSMPAADKLSAVKRDIRAHRINTARTQLIRSRRTFNQAARYLNLVLLERATREKPFVRVPFNHPRNLLGKRAVDIRDWNAVFAIGAADHRTVTPRRMVGVFKRMRAPFIEHLATAATYRILIRGLLERDELEATYEFWIAFLQTGQPLTASLFAEGLRATALTRRTHEVVALLELYGRNGSLPLRSTVKLTPPLINAVMSAFIEILRPDLVFRLWDSTEALYRLRPSPGTLRILLRAAQLPHLLDDSFSGQMALLASKNPFRRRPTNDEDRKAVLKSLSGHAAMQYRSGVWHGHSATEAASQVFYEVGLGGHVGMQDLLELDVPALAVRPHAESGRVVYSTPLPLLDEDATSPTTTPLLNHIPPLAPPTAAELNMHEHIWAEYILLLGMTRRAPEIARVLVWMHALGVQPRRKTVGIALGFWAEVSVQAPFIAAIAGERGDEYQRLVRWLEGWLGVESIPGDEEVRRWHARIEEARRKRRSMVERGRYVVAEEEKVWEL</sequence>
<reference evidence="1" key="1">
    <citation type="submission" date="2020-05" db="EMBL/GenBank/DDBJ databases">
        <title>Mycena genomes resolve the evolution of fungal bioluminescence.</title>
        <authorList>
            <person name="Tsai I.J."/>
        </authorList>
    </citation>
    <scope>NUCLEOTIDE SEQUENCE</scope>
    <source>
        <strain evidence="1">110903Hualien_Pintung</strain>
    </source>
</reference>
<accession>A0A8H6WL21</accession>
<evidence type="ECO:0000313" key="1">
    <source>
        <dbReference type="EMBL" id="KAF7321016.1"/>
    </source>
</evidence>
<organism evidence="1 2">
    <name type="scientific">Mycena chlorophos</name>
    <name type="common">Agaric fungus</name>
    <name type="synonym">Agaricus chlorophos</name>
    <dbReference type="NCBI Taxonomy" id="658473"/>
    <lineage>
        <taxon>Eukaryota</taxon>
        <taxon>Fungi</taxon>
        <taxon>Dikarya</taxon>
        <taxon>Basidiomycota</taxon>
        <taxon>Agaricomycotina</taxon>
        <taxon>Agaricomycetes</taxon>
        <taxon>Agaricomycetidae</taxon>
        <taxon>Agaricales</taxon>
        <taxon>Marasmiineae</taxon>
        <taxon>Mycenaceae</taxon>
        <taxon>Mycena</taxon>
    </lineage>
</organism>
<evidence type="ECO:0000313" key="2">
    <source>
        <dbReference type="Proteomes" id="UP000613580"/>
    </source>
</evidence>
<dbReference type="Proteomes" id="UP000613580">
    <property type="component" value="Unassembled WGS sequence"/>
</dbReference>
<dbReference type="AlphaFoldDB" id="A0A8H6WL21"/>
<name>A0A8H6WL21_MYCCL</name>
<dbReference type="EMBL" id="JACAZE010000002">
    <property type="protein sequence ID" value="KAF7321016.1"/>
    <property type="molecule type" value="Genomic_DNA"/>
</dbReference>
<protein>
    <submittedName>
        <fullName evidence="1">Uncharacterized protein</fullName>
    </submittedName>
</protein>
<proteinExistence type="predicted"/>